<gene>
    <name evidence="2" type="ORF">SAMN04488089_103280</name>
</gene>
<keyword evidence="1" id="KW-1133">Transmembrane helix</keyword>
<evidence type="ECO:0000313" key="3">
    <source>
        <dbReference type="Proteomes" id="UP000183496"/>
    </source>
</evidence>
<comment type="caution">
    <text evidence="2">The sequence shown here is derived from an EMBL/GenBank/DDBJ whole genome shotgun (WGS) entry which is preliminary data.</text>
</comment>
<reference evidence="2 3" key="1">
    <citation type="submission" date="2016-10" db="EMBL/GenBank/DDBJ databases">
        <authorList>
            <person name="Varghese N."/>
            <person name="Submissions S."/>
        </authorList>
    </citation>
    <scope>NUCLEOTIDE SEQUENCE [LARGE SCALE GENOMIC DNA]</scope>
    <source>
        <strain evidence="3">DSM 19823 / KCTC 23066 / CCTCC M 208030 / D25</strain>
    </source>
</reference>
<evidence type="ECO:0000256" key="1">
    <source>
        <dbReference type="SAM" id="Phobius"/>
    </source>
</evidence>
<feature type="transmembrane region" description="Helical" evidence="1">
    <location>
        <begin position="31"/>
        <end position="48"/>
    </location>
</feature>
<dbReference type="AlphaFoldDB" id="A0AAJ5BDC4"/>
<keyword evidence="1" id="KW-0812">Transmembrane</keyword>
<dbReference type="RefSeq" id="WP_041889242.1">
    <property type="nucleotide sequence ID" value="NZ_CP010817.1"/>
</dbReference>
<organism evidence="2 3">
    <name type="scientific">Myroides profundi</name>
    <dbReference type="NCBI Taxonomy" id="480520"/>
    <lineage>
        <taxon>Bacteria</taxon>
        <taxon>Pseudomonadati</taxon>
        <taxon>Bacteroidota</taxon>
        <taxon>Flavobacteriia</taxon>
        <taxon>Flavobacteriales</taxon>
        <taxon>Flavobacteriaceae</taxon>
        <taxon>Myroides</taxon>
    </lineage>
</organism>
<dbReference type="EMBL" id="FOFY01000003">
    <property type="protein sequence ID" value="SEQ49487.1"/>
    <property type="molecule type" value="Genomic_DNA"/>
</dbReference>
<feature type="transmembrane region" description="Helical" evidence="1">
    <location>
        <begin position="170"/>
        <end position="192"/>
    </location>
</feature>
<proteinExistence type="predicted"/>
<dbReference type="KEGG" id="mpw:MPR_0743"/>
<protein>
    <recommendedName>
        <fullName evidence="4">DUF3592 domain-containing protein</fullName>
    </recommendedName>
</protein>
<name>A0AAJ5BDC4_MYRPR</name>
<sequence length="199" mass="23378">MVRQLEKIYYPVAIIMIVIVIYAAIQDMIYLLLFIPVLLLLAMIKVYTTNQRLKYAGITTTAKIVQYESYLNFDEDLATSRRGDVKKEILIVEFTTKDNKIVRGKPMQYKLNKPELEDTDFEYPYNEKYIALRDYNPVGEEFDITYDRDRPDTFTAKQFVMEDLGWMLKFIYILSVIVVICLVSVLIEYNVVDTIKGLF</sequence>
<dbReference type="Proteomes" id="UP000183496">
    <property type="component" value="Unassembled WGS sequence"/>
</dbReference>
<evidence type="ECO:0000313" key="2">
    <source>
        <dbReference type="EMBL" id="SEQ49487.1"/>
    </source>
</evidence>
<evidence type="ECO:0008006" key="4">
    <source>
        <dbReference type="Google" id="ProtNLM"/>
    </source>
</evidence>
<keyword evidence="3" id="KW-1185">Reference proteome</keyword>
<feature type="transmembrane region" description="Helical" evidence="1">
    <location>
        <begin position="7"/>
        <end position="25"/>
    </location>
</feature>
<keyword evidence="1" id="KW-0472">Membrane</keyword>
<accession>A0AAJ5BDC4</accession>